<keyword evidence="6" id="KW-0472">Membrane</keyword>
<dbReference type="PANTHER" id="PTHR30026">
    <property type="entry name" value="OUTER MEMBRANE PROTEIN TOLC"/>
    <property type="match status" value="1"/>
</dbReference>
<dbReference type="Gene3D" id="1.20.1600.10">
    <property type="entry name" value="Outer membrane efflux proteins (OEP)"/>
    <property type="match status" value="1"/>
</dbReference>
<evidence type="ECO:0000256" key="4">
    <source>
        <dbReference type="ARBA" id="ARBA00022452"/>
    </source>
</evidence>
<dbReference type="InterPro" id="IPR003423">
    <property type="entry name" value="OMP_efflux"/>
</dbReference>
<sequence>MTGQRHHRSALFPVAGVGISLLAALCLAVPATAQEAGAAGTLPSAPAAGSAVATEAQAPAQAPAVITLDEAIRRAETADPTYAGAVAANQVSAADRTIARSAFLPSVRYFNQYLFTQSAHLPAKDQAALAQSGVTPAPAYIANNSVHEYMSQAQVTETVGLGVFAQYKRAGAAAIQASAEQEAARRALVVHVVNLYFSLLAADRKEAVAQRATDEASHFHDLTERLETAGEVAHADVVKAELQLEEKQRALSDATLAASRARLDLGVLLFPDPRTGYQLAETEAKLPAVPERADVQAAAEKNNPDLRSALAAADAANLDVKAAWAAYLPDLTLNYNYGIDAEQFAVNGRDGVHNLAYSTSVTLDIPVWDWFATQAHVRQAKAMRDVARTQLTNTQRALIAELDEFYDEARAASVQLSSLDQSTGGARKSLELTNLRYKAGEATVLEVVDAQNTLATAEAAQADGMVRYRAALASLLTLTGVLAQ</sequence>
<feature type="signal peptide" evidence="8">
    <location>
        <begin position="1"/>
        <end position="33"/>
    </location>
</feature>
<dbReference type="EMBL" id="QVQT01000005">
    <property type="protein sequence ID" value="RFU15693.1"/>
    <property type="molecule type" value="Genomic_DNA"/>
</dbReference>
<feature type="chain" id="PRO_5016852230" evidence="8">
    <location>
        <begin position="34"/>
        <end position="484"/>
    </location>
</feature>
<reference evidence="9 10" key="1">
    <citation type="submission" date="2018-08" db="EMBL/GenBank/DDBJ databases">
        <title>Acidipila sp. 4G-K13, an acidobacterium isolated from forest soil.</title>
        <authorList>
            <person name="Gao Z.-H."/>
            <person name="Qiu L.-H."/>
        </authorList>
    </citation>
    <scope>NUCLEOTIDE SEQUENCE [LARGE SCALE GENOMIC DNA]</scope>
    <source>
        <strain evidence="9 10">4G-K13</strain>
    </source>
</reference>
<accession>A0A372IM91</accession>
<keyword evidence="5" id="KW-0812">Transmembrane</keyword>
<evidence type="ECO:0000256" key="8">
    <source>
        <dbReference type="SAM" id="SignalP"/>
    </source>
</evidence>
<evidence type="ECO:0000256" key="1">
    <source>
        <dbReference type="ARBA" id="ARBA00004442"/>
    </source>
</evidence>
<name>A0A372IM91_9BACT</name>
<evidence type="ECO:0000256" key="2">
    <source>
        <dbReference type="ARBA" id="ARBA00007613"/>
    </source>
</evidence>
<keyword evidence="8" id="KW-0732">Signal</keyword>
<evidence type="ECO:0000313" key="9">
    <source>
        <dbReference type="EMBL" id="RFU15693.1"/>
    </source>
</evidence>
<dbReference type="InterPro" id="IPR051906">
    <property type="entry name" value="TolC-like"/>
</dbReference>
<proteinExistence type="inferred from homology"/>
<dbReference type="GO" id="GO:0009279">
    <property type="term" value="C:cell outer membrane"/>
    <property type="evidence" value="ECO:0007669"/>
    <property type="project" value="UniProtKB-SubCell"/>
</dbReference>
<dbReference type="SUPFAM" id="SSF56954">
    <property type="entry name" value="Outer membrane efflux proteins (OEP)"/>
    <property type="match status" value="1"/>
</dbReference>
<comment type="subcellular location">
    <subcellularLocation>
        <location evidence="1">Cell outer membrane</location>
    </subcellularLocation>
</comment>
<protein>
    <submittedName>
        <fullName evidence="9">TolC family protein</fullName>
    </submittedName>
</protein>
<keyword evidence="7" id="KW-0998">Cell outer membrane</keyword>
<organism evidence="9 10">
    <name type="scientific">Paracidobacterium acidisoli</name>
    <dbReference type="NCBI Taxonomy" id="2303751"/>
    <lineage>
        <taxon>Bacteria</taxon>
        <taxon>Pseudomonadati</taxon>
        <taxon>Acidobacteriota</taxon>
        <taxon>Terriglobia</taxon>
        <taxon>Terriglobales</taxon>
        <taxon>Acidobacteriaceae</taxon>
        <taxon>Paracidobacterium</taxon>
    </lineage>
</organism>
<comment type="similarity">
    <text evidence="2">Belongs to the outer membrane factor (OMF) (TC 1.B.17) family.</text>
</comment>
<evidence type="ECO:0000256" key="7">
    <source>
        <dbReference type="ARBA" id="ARBA00023237"/>
    </source>
</evidence>
<dbReference type="OrthoDB" id="109229at2"/>
<keyword evidence="4" id="KW-1134">Transmembrane beta strand</keyword>
<dbReference type="PANTHER" id="PTHR30026:SF20">
    <property type="entry name" value="OUTER MEMBRANE PROTEIN TOLC"/>
    <property type="match status" value="1"/>
</dbReference>
<dbReference type="AlphaFoldDB" id="A0A372IM91"/>
<evidence type="ECO:0000313" key="10">
    <source>
        <dbReference type="Proteomes" id="UP000264702"/>
    </source>
</evidence>
<dbReference type="GO" id="GO:0015288">
    <property type="term" value="F:porin activity"/>
    <property type="evidence" value="ECO:0007669"/>
    <property type="project" value="TreeGrafter"/>
</dbReference>
<dbReference type="Pfam" id="PF02321">
    <property type="entry name" value="OEP"/>
    <property type="match status" value="1"/>
</dbReference>
<comment type="caution">
    <text evidence="9">The sequence shown here is derived from an EMBL/GenBank/DDBJ whole genome shotgun (WGS) entry which is preliminary data.</text>
</comment>
<dbReference type="GO" id="GO:1990281">
    <property type="term" value="C:efflux pump complex"/>
    <property type="evidence" value="ECO:0007669"/>
    <property type="project" value="TreeGrafter"/>
</dbReference>
<keyword evidence="3" id="KW-0813">Transport</keyword>
<evidence type="ECO:0000256" key="6">
    <source>
        <dbReference type="ARBA" id="ARBA00023136"/>
    </source>
</evidence>
<keyword evidence="10" id="KW-1185">Reference proteome</keyword>
<dbReference type="GO" id="GO:0015562">
    <property type="term" value="F:efflux transmembrane transporter activity"/>
    <property type="evidence" value="ECO:0007669"/>
    <property type="project" value="InterPro"/>
</dbReference>
<evidence type="ECO:0000256" key="5">
    <source>
        <dbReference type="ARBA" id="ARBA00022692"/>
    </source>
</evidence>
<dbReference type="Proteomes" id="UP000264702">
    <property type="component" value="Unassembled WGS sequence"/>
</dbReference>
<gene>
    <name evidence="9" type="ORF">D0Y96_14650</name>
</gene>
<dbReference type="RefSeq" id="WP_117301325.1">
    <property type="nucleotide sequence ID" value="NZ_QVQT02000005.1"/>
</dbReference>
<evidence type="ECO:0000256" key="3">
    <source>
        <dbReference type="ARBA" id="ARBA00022448"/>
    </source>
</evidence>